<dbReference type="Proteomes" id="UP000078541">
    <property type="component" value="Unassembled WGS sequence"/>
</dbReference>
<sequence length="175" mass="20774">VYLHPQKVSSCRRKTWYRRDVRTWRRLGFSAVKTLRTGYLPVKASGSRPFFKALCLSFKFDYGLPQFGSLTTELVDRQTFDFQRLDANAKGNFLLLLKLFFRLVTFKLRRRKITLNSHKRILVIEHPIVADNKKNTHRKIFLSDGKVWTLCFALVFHRLHHSLSLLFRFFQAPKI</sequence>
<evidence type="ECO:0000313" key="1">
    <source>
        <dbReference type="EMBL" id="KYN30814.1"/>
    </source>
</evidence>
<dbReference type="AlphaFoldDB" id="A0A195ESF0"/>
<reference evidence="1 2" key="1">
    <citation type="submission" date="2016-03" db="EMBL/GenBank/DDBJ databases">
        <title>Trachymyrmex septentrionalis WGS genome.</title>
        <authorList>
            <person name="Nygaard S."/>
            <person name="Hu H."/>
            <person name="Boomsma J."/>
            <person name="Zhang G."/>
        </authorList>
    </citation>
    <scope>NUCLEOTIDE SEQUENCE [LARGE SCALE GENOMIC DNA]</scope>
    <source>
        <strain evidence="1">Tsep2-gDNA-1</strain>
        <tissue evidence="1">Whole body</tissue>
    </source>
</reference>
<gene>
    <name evidence="1" type="ORF">ALC56_14625</name>
</gene>
<dbReference type="EMBL" id="KQ981993">
    <property type="protein sequence ID" value="KYN30814.1"/>
    <property type="molecule type" value="Genomic_DNA"/>
</dbReference>
<proteinExistence type="predicted"/>
<organism evidence="1 2">
    <name type="scientific">Trachymyrmex septentrionalis</name>
    <dbReference type="NCBI Taxonomy" id="34720"/>
    <lineage>
        <taxon>Eukaryota</taxon>
        <taxon>Metazoa</taxon>
        <taxon>Ecdysozoa</taxon>
        <taxon>Arthropoda</taxon>
        <taxon>Hexapoda</taxon>
        <taxon>Insecta</taxon>
        <taxon>Pterygota</taxon>
        <taxon>Neoptera</taxon>
        <taxon>Endopterygota</taxon>
        <taxon>Hymenoptera</taxon>
        <taxon>Apocrita</taxon>
        <taxon>Aculeata</taxon>
        <taxon>Formicoidea</taxon>
        <taxon>Formicidae</taxon>
        <taxon>Myrmicinae</taxon>
        <taxon>Trachymyrmex</taxon>
    </lineage>
</organism>
<accession>A0A195ESF0</accession>
<keyword evidence="2" id="KW-1185">Reference proteome</keyword>
<evidence type="ECO:0000313" key="2">
    <source>
        <dbReference type="Proteomes" id="UP000078541"/>
    </source>
</evidence>
<protein>
    <submittedName>
        <fullName evidence="1">Uncharacterized protein</fullName>
    </submittedName>
</protein>
<feature type="non-terminal residue" evidence="1">
    <location>
        <position position="1"/>
    </location>
</feature>
<name>A0A195ESF0_9HYME</name>